<proteinExistence type="predicted"/>
<name>A0A9K3GT79_HELAN</name>
<dbReference type="AlphaFoldDB" id="A0A9K3GT79"/>
<sequence length="41" mass="4518">MQPDGGIWSRLMVPKWKSITTLELAGSIGLHVHNESTGWSP</sequence>
<dbReference type="Proteomes" id="UP000215914">
    <property type="component" value="Unassembled WGS sequence"/>
</dbReference>
<evidence type="ECO:0000313" key="1">
    <source>
        <dbReference type="EMBL" id="KAF5753943.1"/>
    </source>
</evidence>
<comment type="caution">
    <text evidence="1">The sequence shown here is derived from an EMBL/GenBank/DDBJ whole genome shotgun (WGS) entry which is preliminary data.</text>
</comment>
<reference evidence="1" key="2">
    <citation type="submission" date="2020-06" db="EMBL/GenBank/DDBJ databases">
        <title>Helianthus annuus Genome sequencing and assembly Release 2.</title>
        <authorList>
            <person name="Gouzy J."/>
            <person name="Langlade N."/>
            <person name="Munos S."/>
        </authorList>
    </citation>
    <scope>NUCLEOTIDE SEQUENCE</scope>
    <source>
        <tissue evidence="1">Leaves</tissue>
    </source>
</reference>
<organism evidence="1 2">
    <name type="scientific">Helianthus annuus</name>
    <name type="common">Common sunflower</name>
    <dbReference type="NCBI Taxonomy" id="4232"/>
    <lineage>
        <taxon>Eukaryota</taxon>
        <taxon>Viridiplantae</taxon>
        <taxon>Streptophyta</taxon>
        <taxon>Embryophyta</taxon>
        <taxon>Tracheophyta</taxon>
        <taxon>Spermatophyta</taxon>
        <taxon>Magnoliopsida</taxon>
        <taxon>eudicotyledons</taxon>
        <taxon>Gunneridae</taxon>
        <taxon>Pentapetalae</taxon>
        <taxon>asterids</taxon>
        <taxon>campanulids</taxon>
        <taxon>Asterales</taxon>
        <taxon>Asteraceae</taxon>
        <taxon>Asteroideae</taxon>
        <taxon>Heliantheae alliance</taxon>
        <taxon>Heliantheae</taxon>
        <taxon>Helianthus</taxon>
    </lineage>
</organism>
<protein>
    <submittedName>
        <fullName evidence="1">Uncharacterized protein</fullName>
    </submittedName>
</protein>
<reference evidence="1" key="1">
    <citation type="journal article" date="2017" name="Nature">
        <title>The sunflower genome provides insights into oil metabolism, flowering and Asterid evolution.</title>
        <authorList>
            <person name="Badouin H."/>
            <person name="Gouzy J."/>
            <person name="Grassa C.J."/>
            <person name="Murat F."/>
            <person name="Staton S.E."/>
            <person name="Cottret L."/>
            <person name="Lelandais-Briere C."/>
            <person name="Owens G.L."/>
            <person name="Carrere S."/>
            <person name="Mayjonade B."/>
            <person name="Legrand L."/>
            <person name="Gill N."/>
            <person name="Kane N.C."/>
            <person name="Bowers J.E."/>
            <person name="Hubner S."/>
            <person name="Bellec A."/>
            <person name="Berard A."/>
            <person name="Berges H."/>
            <person name="Blanchet N."/>
            <person name="Boniface M.C."/>
            <person name="Brunel D."/>
            <person name="Catrice O."/>
            <person name="Chaidir N."/>
            <person name="Claudel C."/>
            <person name="Donnadieu C."/>
            <person name="Faraut T."/>
            <person name="Fievet G."/>
            <person name="Helmstetter N."/>
            <person name="King M."/>
            <person name="Knapp S.J."/>
            <person name="Lai Z."/>
            <person name="Le Paslier M.C."/>
            <person name="Lippi Y."/>
            <person name="Lorenzon L."/>
            <person name="Mandel J.R."/>
            <person name="Marage G."/>
            <person name="Marchand G."/>
            <person name="Marquand E."/>
            <person name="Bret-Mestries E."/>
            <person name="Morien E."/>
            <person name="Nambeesan S."/>
            <person name="Nguyen T."/>
            <person name="Pegot-Espagnet P."/>
            <person name="Pouilly N."/>
            <person name="Raftis F."/>
            <person name="Sallet E."/>
            <person name="Schiex T."/>
            <person name="Thomas J."/>
            <person name="Vandecasteele C."/>
            <person name="Vares D."/>
            <person name="Vear F."/>
            <person name="Vautrin S."/>
            <person name="Crespi M."/>
            <person name="Mangin B."/>
            <person name="Burke J.M."/>
            <person name="Salse J."/>
            <person name="Munos S."/>
            <person name="Vincourt P."/>
            <person name="Rieseberg L.H."/>
            <person name="Langlade N.B."/>
        </authorList>
    </citation>
    <scope>NUCLEOTIDE SEQUENCE</scope>
    <source>
        <tissue evidence="1">Leaves</tissue>
    </source>
</reference>
<evidence type="ECO:0000313" key="2">
    <source>
        <dbReference type="Proteomes" id="UP000215914"/>
    </source>
</evidence>
<gene>
    <name evidence="1" type="ORF">HanXRQr2_Chr17g0785771</name>
</gene>
<accession>A0A9K3GT79</accession>
<keyword evidence="2" id="KW-1185">Reference proteome</keyword>
<dbReference type="Gramene" id="mRNA:HanXRQr2_Chr17g0785771">
    <property type="protein sequence ID" value="mRNA:HanXRQr2_Chr17g0785771"/>
    <property type="gene ID" value="HanXRQr2_Chr17g0785771"/>
</dbReference>
<dbReference type="EMBL" id="MNCJ02000332">
    <property type="protein sequence ID" value="KAF5753943.1"/>
    <property type="molecule type" value="Genomic_DNA"/>
</dbReference>